<dbReference type="Proteomes" id="UP000241238">
    <property type="component" value="Plasmid pFvar_27725"/>
</dbReference>
<organism evidence="1 2">
    <name type="scientific">Fusobacterium varium ATCC 27725</name>
    <dbReference type="NCBI Taxonomy" id="469618"/>
    <lineage>
        <taxon>Bacteria</taxon>
        <taxon>Fusobacteriati</taxon>
        <taxon>Fusobacteriota</taxon>
        <taxon>Fusobacteriia</taxon>
        <taxon>Fusobacteriales</taxon>
        <taxon>Fusobacteriaceae</taxon>
        <taxon>Fusobacterium</taxon>
    </lineage>
</organism>
<protein>
    <submittedName>
        <fullName evidence="1">Uncharacterized protein</fullName>
    </submittedName>
</protein>
<dbReference type="RefSeq" id="WP_107123308.1">
    <property type="nucleotide sequence ID" value="NZ_CP028104.1"/>
</dbReference>
<name>A0ABN5JMR0_FUSVA</name>
<reference evidence="2" key="1">
    <citation type="journal article" date="2018" name="MSphere">
        <title>Fusobacterium Genomics Using MinION and Illumina Sequencing Enables Genome Completion and Correction.</title>
        <authorList>
            <person name="Todd S.M."/>
            <person name="Settlage R.E."/>
            <person name="Lahmers K.K."/>
            <person name="Slade D.J."/>
        </authorList>
    </citation>
    <scope>NUCLEOTIDE SEQUENCE [LARGE SCALE GENOMIC DNA]</scope>
    <source>
        <strain evidence="2">ATCC 27725</strain>
    </source>
</reference>
<evidence type="ECO:0000313" key="2">
    <source>
        <dbReference type="Proteomes" id="UP000241238"/>
    </source>
</evidence>
<proteinExistence type="predicted"/>
<evidence type="ECO:0000313" key="1">
    <source>
        <dbReference type="EMBL" id="AVQ32631.1"/>
    </source>
</evidence>
<keyword evidence="2" id="KW-1185">Reference proteome</keyword>
<dbReference type="GeneID" id="77469393"/>
<gene>
    <name evidence="1" type="ORF">C4N18_15400</name>
</gene>
<accession>A0ABN5JMR0</accession>
<geneLocation type="plasmid" evidence="2">
    <name>pfvar_27725</name>
</geneLocation>
<dbReference type="EMBL" id="CP028104">
    <property type="protein sequence ID" value="AVQ32631.1"/>
    <property type="molecule type" value="Genomic_DNA"/>
</dbReference>
<sequence length="86" mass="10328">MKVKSMRFIKPMYEIKDFFPDYKDKDWVAMVYNDNTPKDNVAIFPCNRMLKNFLKNYNLTIDDVKDTFIRAEAVPYHPIKFPLTLD</sequence>
<keyword evidence="1" id="KW-0614">Plasmid</keyword>